<dbReference type="AlphaFoldDB" id="A0A229W1D1"/>
<organism evidence="4 5">
    <name type="scientific">Bifidobacterium vansinderenii</name>
    <dbReference type="NCBI Taxonomy" id="1984871"/>
    <lineage>
        <taxon>Bacteria</taxon>
        <taxon>Bacillati</taxon>
        <taxon>Actinomycetota</taxon>
        <taxon>Actinomycetes</taxon>
        <taxon>Bifidobacteriales</taxon>
        <taxon>Bifidobacteriaceae</taxon>
        <taxon>Bifidobacterium</taxon>
    </lineage>
</organism>
<evidence type="ECO:0000256" key="3">
    <source>
        <dbReference type="SAM" id="MobiDB-lite"/>
    </source>
</evidence>
<feature type="region of interest" description="Disordered" evidence="3">
    <location>
        <begin position="312"/>
        <end position="335"/>
    </location>
</feature>
<feature type="compositionally biased region" description="Low complexity" evidence="3">
    <location>
        <begin position="312"/>
        <end position="327"/>
    </location>
</feature>
<dbReference type="InterPro" id="IPR022741">
    <property type="entry name" value="Phage_B103_Gp8"/>
</dbReference>
<comment type="subcellular location">
    <subcellularLocation>
        <location evidence="1">Virion</location>
    </subcellularLocation>
</comment>
<evidence type="ECO:0000256" key="1">
    <source>
        <dbReference type="ARBA" id="ARBA00004328"/>
    </source>
</evidence>
<proteinExistence type="predicted"/>
<reference evidence="4 5" key="1">
    <citation type="submission" date="2017-05" db="EMBL/GenBank/DDBJ databases">
        <title>Bifidobacterium vansinderenii sp. nov.</title>
        <authorList>
            <person name="Lugli G.A."/>
            <person name="Duranti S."/>
            <person name="Mangifesta M."/>
        </authorList>
    </citation>
    <scope>NUCLEOTIDE SEQUENCE [LARGE SCALE GENOMIC DNA]</scope>
    <source>
        <strain evidence="4 5">Tam10B</strain>
    </source>
</reference>
<evidence type="ECO:0000313" key="4">
    <source>
        <dbReference type="EMBL" id="OXN01490.1"/>
    </source>
</evidence>
<dbReference type="Pfam" id="PF11133">
    <property type="entry name" value="Phage_head_fibr"/>
    <property type="match status" value="1"/>
</dbReference>
<dbReference type="RefSeq" id="WP_093959675.1">
    <property type="nucleotide sequence ID" value="NZ_NEWD01000004.1"/>
</dbReference>
<evidence type="ECO:0000256" key="2">
    <source>
        <dbReference type="ARBA" id="ARBA00022581"/>
    </source>
</evidence>
<protein>
    <submittedName>
        <fullName evidence="4">Siphovirus ReqiPepy6 Gp37-like protein</fullName>
    </submittedName>
</protein>
<gene>
    <name evidence="4" type="ORF">Tam10B_0493</name>
</gene>
<sequence>MVELIITDAKHAPIAAVDAFSMDMAYGDEENDFELLAPFLPDAGAFIGIDGTEYGGIIEQRSSDGSAQGRTWHGILAGKILSPDSGQDYLTVSGGASTILNQLFARIGLADLFQGAAPKTDITIGSYRFDRYVDCYSGIRAMLASVGAKLHLMWVNGVVQASALPIVSYGDTIDSDLLSFESTRDHRPVNHLIGLGEGELRDRAVTHWYADNNGRVSQTQTLFGLEERCAIYDYSSAKIDDLKEDTEKKLKELQTQGETKVTLRAGSGIEFDIGDKVTSRDQVLGLDVTATVGKKIIKVSSGVLSVDYEIGSTSSSRSSWSGSAETSSGGGGGGATGTIVAGEGITITNGNRISAVVTQAKLDAVRQIAEEANTTASGYSEQIGQAQQTAANAVSIANQSVRTLEGTAPIHVWRSDDKASATIWADTATQSADGLMSAADKTKLDGVSPYANNYTLPAASVDSLGGVRPDGSTITITGDGTISAHATGSGGGLTFPVGYVVRNTTGEDPGTVFGGTWQQLPSLGAYTWERIR</sequence>
<evidence type="ECO:0000313" key="5">
    <source>
        <dbReference type="Proteomes" id="UP000215433"/>
    </source>
</evidence>
<dbReference type="Proteomes" id="UP000215433">
    <property type="component" value="Unassembled WGS sequence"/>
</dbReference>
<keyword evidence="2" id="KW-0945">Host-virus interaction</keyword>
<keyword evidence="5" id="KW-1185">Reference proteome</keyword>
<dbReference type="EMBL" id="NEWD01000004">
    <property type="protein sequence ID" value="OXN01490.1"/>
    <property type="molecule type" value="Genomic_DNA"/>
</dbReference>
<name>A0A229W1D1_9BIFI</name>
<accession>A0A229W1D1</accession>
<comment type="caution">
    <text evidence="4">The sequence shown here is derived from an EMBL/GenBank/DDBJ whole genome shotgun (WGS) entry which is preliminary data.</text>
</comment>